<sequence length="354" mass="37216">MGRVGGQLAAGLSRAPNRLHVFHIDSGGVLRCAVQDGGAWTAVALPQADGLPFGTDLHPPGALMTGYQARGAQLDVFAVDRDGMLRVYVTPEGRTWQADVVPDAVGIPPGACIATGYQSGGSVLDVFVVGRSGEPLVFQGTDDGRWYSRRVPLDPPLPHGSNVSTGYLDERSRLALFGIDRAGRLQAVVETGDAGWRVEAPDARLLQEFELPPGAPLATGYPGGGSGLVLFTVDVHGRLCSFRRERFGWDAGVLPGAGLHAPSALATGYRDGGRQLLVFLVDDDGRLRQYAQEPDGSWSVGLVPGGAGLPPGAAVTTGYHADTDELEVFVLAGFSEPPIYYAVRGGGWTGPHRI</sequence>
<organism evidence="1 2">
    <name type="scientific">Actinocrinis puniceicyclus</name>
    <dbReference type="NCBI Taxonomy" id="977794"/>
    <lineage>
        <taxon>Bacteria</taxon>
        <taxon>Bacillati</taxon>
        <taxon>Actinomycetota</taxon>
        <taxon>Actinomycetes</taxon>
        <taxon>Catenulisporales</taxon>
        <taxon>Actinospicaceae</taxon>
        <taxon>Actinocrinis</taxon>
    </lineage>
</organism>
<protein>
    <recommendedName>
        <fullName evidence="3">Fucose-specific lectin</fullName>
    </recommendedName>
</protein>
<gene>
    <name evidence="1" type="ORF">KGA66_10815</name>
</gene>
<comment type="caution">
    <text evidence="1">The sequence shown here is derived from an EMBL/GenBank/DDBJ whole genome shotgun (WGS) entry which is preliminary data.</text>
</comment>
<dbReference type="RefSeq" id="WP_211467329.1">
    <property type="nucleotide sequence ID" value="NZ_JAGSXH010000028.1"/>
</dbReference>
<evidence type="ECO:0008006" key="3">
    <source>
        <dbReference type="Google" id="ProtNLM"/>
    </source>
</evidence>
<dbReference type="AlphaFoldDB" id="A0A8J7WQ89"/>
<evidence type="ECO:0000313" key="2">
    <source>
        <dbReference type="Proteomes" id="UP000677913"/>
    </source>
</evidence>
<evidence type="ECO:0000313" key="1">
    <source>
        <dbReference type="EMBL" id="MBS2963540.1"/>
    </source>
</evidence>
<proteinExistence type="predicted"/>
<dbReference type="Proteomes" id="UP000677913">
    <property type="component" value="Unassembled WGS sequence"/>
</dbReference>
<dbReference type="EMBL" id="JAGSXH010000028">
    <property type="protein sequence ID" value="MBS2963540.1"/>
    <property type="molecule type" value="Genomic_DNA"/>
</dbReference>
<dbReference type="SUPFAM" id="SSF89372">
    <property type="entry name" value="Fucose-specific lectin"/>
    <property type="match status" value="1"/>
</dbReference>
<reference evidence="1" key="1">
    <citation type="submission" date="2021-04" db="EMBL/GenBank/DDBJ databases">
        <title>Genome based classification of Actinospica acidithermotolerans sp. nov., an actinobacterium isolated from an Indonesian hot spring.</title>
        <authorList>
            <person name="Kusuma A.B."/>
            <person name="Putra K.E."/>
            <person name="Nafisah S."/>
            <person name="Loh J."/>
            <person name="Nouioui I."/>
            <person name="Goodfellow M."/>
        </authorList>
    </citation>
    <scope>NUCLEOTIDE SEQUENCE</scope>
    <source>
        <strain evidence="1">DSM 45618</strain>
    </source>
</reference>
<keyword evidence="2" id="KW-1185">Reference proteome</keyword>
<name>A0A8J7WQ89_9ACTN</name>
<accession>A0A8J7WQ89</accession>
<dbReference type="Gene3D" id="2.120.10.70">
    <property type="entry name" value="Fucose-specific lectin"/>
    <property type="match status" value="2"/>
</dbReference>